<dbReference type="Pfam" id="PF00078">
    <property type="entry name" value="RVT_1"/>
    <property type="match status" value="1"/>
</dbReference>
<dbReference type="FunFam" id="3.10.10.10:FF:000007">
    <property type="entry name" value="Retrovirus-related Pol polyprotein from transposon 17.6-like Protein"/>
    <property type="match status" value="1"/>
</dbReference>
<evidence type="ECO:0000256" key="3">
    <source>
        <dbReference type="ARBA" id="ARBA00022679"/>
    </source>
</evidence>
<dbReference type="InterPro" id="IPR041373">
    <property type="entry name" value="RT_RNaseH"/>
</dbReference>
<sequence>MAATKVIKYAPQYGDLIVESVVFHSNNFVGNFNYPQNTPAYKPICKFLMNCPLAKAFTKTPKVLYPNFLMEFWCTAFAYDYPLITLRLIFLKSTYVSHPSLEAVKAILAKIVTNEVLNGSYLSTEQINDIQLLIAYCLITGTKVDIGKTSSEVKLDTQTMLLTTATDVQALLLSDDDLAESEDDEFKAGDEIDEDIQQADIEETKSPKPSKDSSNEISTKESLSEEHQSPSPYKEQPEYSHAKDTDASYSKSYSCLETFRSYDNFVPVTERTKHEEVAASYANLRGFIKEYYKENVNHRARTDKLVQETMSTLDKISKSGVDERAKLLKSLNRVSKTLESDSALKEEMKMMVESNTTISGNITSLTDLLRNVQLLEVITKLKRKHMKLEPQIRKSLKCNRSILEGVPFVNNVVIEEPDYTKRLLLLLDHDASLELPRFQERSPLRLRQASYEGCCLIAHNPLVLTQLPDGYPVNIIHQFPRSICMIDWSGWVRLTSIYVVIEADGYAYPDNVAKDENSKFWPAYCRITRRGNGCTGCRGGRGKRPREGNDERVDDLNGQGNDQGMRANRVGNQGNVKNRNGNVVNENVQKNVRNVLVNGNRVGCSYKEFLACNLKEYDGKGGVVVLTRWIKKIENVQDMSGCSIDQKVKYTTGSFVGKVLTQWNSQIHTLSQENHAMVGAGHAAYTDRFHDLARLFPHLVTPESRKIKRNESIKKAKKRENVEEPSKDKNGRDYNKRTRTGNVFATTANPVGRENAGAWPKCATCNSYHAPGRPCRTCFNYNLSGNLAKDCKGVPRNVNPVNTRNPPVRACYECGSTDHVRPEEKARLLMSVKASDKKLGEIVVARDFPEVFPDELYGLLPIREIKFRIELIPGAVPVAKSLYRLAPSELEELSGYHQLRVHEDDISKTAFRTHYGHFEFTLMPFGLTNVPTVFMDLMNRFCRPYLDKFVIVFIDDILIYSKTREEHVEHLRLVLGLLKKEKLYAKFCKCEFWLREVQFLGHVINGNGIHVDPSKIDAVKNWKSLRTLTEVRLFLGLAGYYRSSPRWTEDFVVYYDASGIGLGCVLMQRGKVIAYASRQLKFHENNYTTHDLELGAVVFALKIWRHYLYGIKSVIYTDHKSLQHIFSQKDLNMRQRRWIELFSDYDCEICYHLGKENVVVDALSRKEKEAVDEIARLQKGLDDMIEQRSDGTLYYLDRIWVPLKDRYWWPGMKKDIAEIAMDFVTKLPRTSGHDTIWVIMDRLTKSAYFLPMREDYKIDRLARLYLNEVVARHGVPISIISNHDSRFTSRFWQSMQEALGTRLDMSMAYHPQTDNQSERTIQTLEDMLRAKCRSPIMWAGVGEGQLIGHELVQETTEKISQIKDRLKAARDRQKSYVDKRRKPLEFSVGNYVLLKVSPWKGVVRFRKKGKLTPRFVGPFEIIKKLLERMGTPTLVCVRSCPNFSAPADRPFRKRRAGEEMEIEEANMLHLLNREHLHKEIMEISKNVKDKKDEKIWMSGKDDTISLTEEQKSKAPGIALETLELLKKVMDEERKIKLCINLEKPNKDSASMVSGGSNITLNQVLKHQQAKSYVQTEKSAQPSSILITMVNWLPMRSKSFDVIIGMDWLSNHKAEIICHKRIVRIPLPDIKVLRFIGERLKEKARHLMSAKDKGQKQEEMVVVRDFPESCQVNSKNSMTRVSFDQDHRLAEHWSRSTAAIWLEKVVTPLIEPAIRGFAAAPAVLKLKHLKVDKTR</sequence>
<dbReference type="Gene3D" id="3.10.10.10">
    <property type="entry name" value="HIV Type 1 Reverse Transcriptase, subunit A, domain 1"/>
    <property type="match status" value="1"/>
</dbReference>
<dbReference type="Pfam" id="PF17917">
    <property type="entry name" value="RT_RNaseH"/>
    <property type="match status" value="1"/>
</dbReference>
<dbReference type="GO" id="GO:0003964">
    <property type="term" value="F:RNA-directed DNA polymerase activity"/>
    <property type="evidence" value="ECO:0007669"/>
    <property type="project" value="UniProtKB-KW"/>
</dbReference>
<evidence type="ECO:0000256" key="8">
    <source>
        <dbReference type="ARBA" id="ARBA00022918"/>
    </source>
</evidence>
<dbReference type="GO" id="GO:0004519">
    <property type="term" value="F:endonuclease activity"/>
    <property type="evidence" value="ECO:0007669"/>
    <property type="project" value="UniProtKB-KW"/>
</dbReference>
<dbReference type="Pfam" id="PF24626">
    <property type="entry name" value="SH3_Tf2-1"/>
    <property type="match status" value="1"/>
</dbReference>
<dbReference type="SUPFAM" id="SSF56672">
    <property type="entry name" value="DNA/RNA polymerases"/>
    <property type="match status" value="1"/>
</dbReference>
<keyword evidence="9" id="KW-0175">Coiled coil</keyword>
<evidence type="ECO:0000256" key="5">
    <source>
        <dbReference type="ARBA" id="ARBA00022722"/>
    </source>
</evidence>
<dbReference type="SUPFAM" id="SSF53098">
    <property type="entry name" value="Ribonuclease H-like"/>
    <property type="match status" value="1"/>
</dbReference>
<dbReference type="Gene3D" id="2.40.70.10">
    <property type="entry name" value="Acid Proteases"/>
    <property type="match status" value="1"/>
</dbReference>
<dbReference type="Pfam" id="PF08284">
    <property type="entry name" value="RVP_2"/>
    <property type="match status" value="1"/>
</dbReference>
<proteinExistence type="predicted"/>
<feature type="coiled-coil region" evidence="9">
    <location>
        <begin position="1160"/>
        <end position="1187"/>
    </location>
</feature>
<dbReference type="InterPro" id="IPR043128">
    <property type="entry name" value="Rev_trsase/Diguanyl_cyclase"/>
</dbReference>
<keyword evidence="5" id="KW-0540">Nuclease</keyword>
<feature type="compositionally biased region" description="Low complexity" evidence="10">
    <location>
        <begin position="568"/>
        <end position="581"/>
    </location>
</feature>
<evidence type="ECO:0000256" key="7">
    <source>
        <dbReference type="ARBA" id="ARBA00022801"/>
    </source>
</evidence>
<keyword evidence="4" id="KW-0548">Nucleotidyltransferase</keyword>
<name>A0A6L2L0C8_TANCI</name>
<dbReference type="GO" id="GO:0006508">
    <property type="term" value="P:proteolysis"/>
    <property type="evidence" value="ECO:0007669"/>
    <property type="project" value="UniProtKB-KW"/>
</dbReference>
<dbReference type="InterPro" id="IPR050951">
    <property type="entry name" value="Retrovirus_Pol_polyprotein"/>
</dbReference>
<dbReference type="PANTHER" id="PTHR37984">
    <property type="entry name" value="PROTEIN CBG26694"/>
    <property type="match status" value="1"/>
</dbReference>
<dbReference type="CDD" id="cd01647">
    <property type="entry name" value="RT_LTR"/>
    <property type="match status" value="1"/>
</dbReference>
<keyword evidence="7" id="KW-0378">Hydrolase</keyword>
<evidence type="ECO:0000256" key="2">
    <source>
        <dbReference type="ARBA" id="ARBA00022670"/>
    </source>
</evidence>
<evidence type="ECO:0000256" key="6">
    <source>
        <dbReference type="ARBA" id="ARBA00022759"/>
    </source>
</evidence>
<feature type="region of interest" description="Disordered" evidence="10">
    <location>
        <begin position="707"/>
        <end position="739"/>
    </location>
</feature>
<dbReference type="CDD" id="cd09274">
    <property type="entry name" value="RNase_HI_RT_Ty3"/>
    <property type="match status" value="1"/>
</dbReference>
<feature type="non-terminal residue" evidence="12">
    <location>
        <position position="1734"/>
    </location>
</feature>
<feature type="compositionally biased region" description="Basic and acidic residues" evidence="10">
    <location>
        <begin position="235"/>
        <end position="246"/>
    </location>
</feature>
<protein>
    <recommendedName>
        <fullName evidence="1">RNA-directed DNA polymerase</fullName>
        <ecNumber evidence="1">2.7.7.49</ecNumber>
    </recommendedName>
</protein>
<dbReference type="EC" id="2.7.7.49" evidence="1"/>
<dbReference type="GO" id="GO:0008233">
    <property type="term" value="F:peptidase activity"/>
    <property type="evidence" value="ECO:0007669"/>
    <property type="project" value="UniProtKB-KW"/>
</dbReference>
<dbReference type="FunFam" id="3.30.70.270:FF:000003">
    <property type="entry name" value="Transposon Ty3-G Gag-Pol polyprotein"/>
    <property type="match status" value="1"/>
</dbReference>
<evidence type="ECO:0000256" key="9">
    <source>
        <dbReference type="SAM" id="Coils"/>
    </source>
</evidence>
<accession>A0A6L2L0C8</accession>
<feature type="compositionally biased region" description="Basic and acidic residues" evidence="10">
    <location>
        <begin position="707"/>
        <end position="736"/>
    </location>
</feature>
<gene>
    <name evidence="12" type="ORF">Tci_026657</name>
</gene>
<dbReference type="InterPro" id="IPR056924">
    <property type="entry name" value="SH3_Tf2-1"/>
</dbReference>
<dbReference type="GO" id="GO:0015074">
    <property type="term" value="P:DNA integration"/>
    <property type="evidence" value="ECO:0007669"/>
    <property type="project" value="InterPro"/>
</dbReference>
<feature type="region of interest" description="Disordered" evidence="10">
    <location>
        <begin position="536"/>
        <end position="581"/>
    </location>
</feature>
<organism evidence="12">
    <name type="scientific">Tanacetum cinerariifolium</name>
    <name type="common">Dalmatian daisy</name>
    <name type="synonym">Chrysanthemum cinerariifolium</name>
    <dbReference type="NCBI Taxonomy" id="118510"/>
    <lineage>
        <taxon>Eukaryota</taxon>
        <taxon>Viridiplantae</taxon>
        <taxon>Streptophyta</taxon>
        <taxon>Embryophyta</taxon>
        <taxon>Tracheophyta</taxon>
        <taxon>Spermatophyta</taxon>
        <taxon>Magnoliopsida</taxon>
        <taxon>eudicotyledons</taxon>
        <taxon>Gunneridae</taxon>
        <taxon>Pentapetalae</taxon>
        <taxon>asterids</taxon>
        <taxon>campanulids</taxon>
        <taxon>Asterales</taxon>
        <taxon>Asteraceae</taxon>
        <taxon>Asteroideae</taxon>
        <taxon>Anthemideae</taxon>
        <taxon>Anthemidinae</taxon>
        <taxon>Tanacetum</taxon>
    </lineage>
</organism>
<evidence type="ECO:0000259" key="11">
    <source>
        <dbReference type="PROSITE" id="PS50994"/>
    </source>
</evidence>
<dbReference type="PANTHER" id="PTHR37984:SF5">
    <property type="entry name" value="PROTEIN NYNRIN-LIKE"/>
    <property type="match status" value="1"/>
</dbReference>
<dbReference type="GO" id="GO:0003676">
    <property type="term" value="F:nucleic acid binding"/>
    <property type="evidence" value="ECO:0007669"/>
    <property type="project" value="InterPro"/>
</dbReference>
<dbReference type="InterPro" id="IPR021109">
    <property type="entry name" value="Peptidase_aspartic_dom_sf"/>
</dbReference>
<reference evidence="12" key="1">
    <citation type="journal article" date="2019" name="Sci. Rep.">
        <title>Draft genome of Tanacetum cinerariifolium, the natural source of mosquito coil.</title>
        <authorList>
            <person name="Yamashiro T."/>
            <person name="Shiraishi A."/>
            <person name="Satake H."/>
            <person name="Nakayama K."/>
        </authorList>
    </citation>
    <scope>NUCLEOTIDE SEQUENCE</scope>
</reference>
<dbReference type="EMBL" id="BKCJ010003372">
    <property type="protein sequence ID" value="GEU54679.1"/>
    <property type="molecule type" value="Genomic_DNA"/>
</dbReference>
<dbReference type="InterPro" id="IPR036397">
    <property type="entry name" value="RNaseH_sf"/>
</dbReference>
<comment type="caution">
    <text evidence="12">The sequence shown here is derived from an EMBL/GenBank/DDBJ whole genome shotgun (WGS) entry which is preliminary data.</text>
</comment>
<evidence type="ECO:0000313" key="12">
    <source>
        <dbReference type="EMBL" id="GEU54679.1"/>
    </source>
</evidence>
<keyword evidence="2" id="KW-0645">Protease</keyword>
<keyword evidence="8" id="KW-0695">RNA-directed DNA polymerase</keyword>
<evidence type="ECO:0000256" key="10">
    <source>
        <dbReference type="SAM" id="MobiDB-lite"/>
    </source>
</evidence>
<feature type="compositionally biased region" description="Basic and acidic residues" evidence="10">
    <location>
        <begin position="202"/>
        <end position="228"/>
    </location>
</feature>
<dbReference type="InterPro" id="IPR043502">
    <property type="entry name" value="DNA/RNA_pol_sf"/>
</dbReference>
<dbReference type="Gene3D" id="3.30.420.10">
    <property type="entry name" value="Ribonuclease H-like superfamily/Ribonuclease H"/>
    <property type="match status" value="1"/>
</dbReference>
<dbReference type="InterPro" id="IPR001584">
    <property type="entry name" value="Integrase_cat-core"/>
</dbReference>
<evidence type="ECO:0000256" key="4">
    <source>
        <dbReference type="ARBA" id="ARBA00022695"/>
    </source>
</evidence>
<dbReference type="InterPro" id="IPR012337">
    <property type="entry name" value="RNaseH-like_sf"/>
</dbReference>
<dbReference type="InterPro" id="IPR000477">
    <property type="entry name" value="RT_dom"/>
</dbReference>
<evidence type="ECO:0000256" key="1">
    <source>
        <dbReference type="ARBA" id="ARBA00012493"/>
    </source>
</evidence>
<feature type="region of interest" description="Disordered" evidence="10">
    <location>
        <begin position="197"/>
        <end position="247"/>
    </location>
</feature>
<dbReference type="PROSITE" id="PS50994">
    <property type="entry name" value="INTEGRASE"/>
    <property type="match status" value="1"/>
</dbReference>
<dbReference type="Gene3D" id="3.30.70.270">
    <property type="match status" value="1"/>
</dbReference>
<keyword evidence="6" id="KW-0255">Endonuclease</keyword>
<feature type="compositionally biased region" description="Basic and acidic residues" evidence="10">
    <location>
        <begin position="545"/>
        <end position="555"/>
    </location>
</feature>
<feature type="domain" description="Integrase catalytic" evidence="11">
    <location>
        <begin position="1206"/>
        <end position="1391"/>
    </location>
</feature>
<keyword evidence="3" id="KW-0808">Transferase</keyword>